<accession>A0ABW4CZ60</accession>
<reference evidence="5" key="1">
    <citation type="journal article" date="2019" name="Int. J. Syst. Evol. Microbiol.">
        <title>The Global Catalogue of Microorganisms (GCM) 10K type strain sequencing project: providing services to taxonomists for standard genome sequencing and annotation.</title>
        <authorList>
            <consortium name="The Broad Institute Genomics Platform"/>
            <consortium name="The Broad Institute Genome Sequencing Center for Infectious Disease"/>
            <person name="Wu L."/>
            <person name="Ma J."/>
        </authorList>
    </citation>
    <scope>NUCLEOTIDE SEQUENCE [LARGE SCALE GENOMIC DNA]</scope>
    <source>
        <strain evidence="5">CCM 8979</strain>
    </source>
</reference>
<evidence type="ECO:0000259" key="2">
    <source>
        <dbReference type="Pfam" id="PF22518"/>
    </source>
</evidence>
<organism evidence="4 5">
    <name type="scientific">Levilactobacillus lanxiensis</name>
    <dbReference type="NCBI Taxonomy" id="2799568"/>
    <lineage>
        <taxon>Bacteria</taxon>
        <taxon>Bacillati</taxon>
        <taxon>Bacillota</taxon>
        <taxon>Bacilli</taxon>
        <taxon>Lactobacillales</taxon>
        <taxon>Lactobacillaceae</taxon>
        <taxon>Levilactobacillus</taxon>
    </lineage>
</organism>
<name>A0ABW4CZ60_9LACO</name>
<dbReference type="RefSeq" id="WP_236000701.1">
    <property type="nucleotide sequence ID" value="NZ_BOLN01000002.1"/>
</dbReference>
<keyword evidence="5" id="KW-1185">Reference proteome</keyword>
<dbReference type="Pfam" id="PF22515">
    <property type="entry name" value="DUF6996"/>
    <property type="match status" value="1"/>
</dbReference>
<dbReference type="InterPro" id="IPR055650">
    <property type="entry name" value="DUF7226"/>
</dbReference>
<gene>
    <name evidence="4" type="ORF">ACFQ44_02655</name>
</gene>
<evidence type="ECO:0000259" key="1">
    <source>
        <dbReference type="Pfam" id="PF22515"/>
    </source>
</evidence>
<comment type="caution">
    <text evidence="4">The sequence shown here is derived from an EMBL/GenBank/DDBJ whole genome shotgun (WGS) entry which is preliminary data.</text>
</comment>
<dbReference type="InterPro" id="IPR054266">
    <property type="entry name" value="DUF6997"/>
</dbReference>
<evidence type="ECO:0000259" key="3">
    <source>
        <dbReference type="Pfam" id="PF23871"/>
    </source>
</evidence>
<sequence>MAESKLDNAWDKLFEKYDITNEVESKGKFIISANQIKEFREPRLMTKFDWKSARPKKFISHKLSILPDSRGEYVIGKFRAYQELNYKEIRPISVKMTDWVRSFDDFTVSSEAVALNIAQMTGMIDMVLGNVSTPAVSTITGRLKSGQINYDISMMGSQKPYHFSVNNSQVEIDAGFETLNELVVIEAKNRIPNDFIIRQLYYPYRLFENLATGKRVIPIFFTYSDGIYAFHVYKFNELNNYSSIEKVKQVNFIVDKTLDINLDDIKRISKESADVTPQEVSFPQADTFTRVLDLLDVLRTPKNKHQIAEIYSFDERQSDYYGNALRYLGFAKKDSVNHVFELTRLGRKVARMPNSNDRNLIIIQNMLSSKAINLIFKDFLINQEFRNEFIDDVIRKYGGVGGKSTLHRRNFTAKNWITWILDTATLE</sequence>
<feature type="domain" description="DUF6997" evidence="2">
    <location>
        <begin position="76"/>
        <end position="253"/>
    </location>
</feature>
<feature type="domain" description="DUF7226" evidence="3">
    <location>
        <begin position="290"/>
        <end position="423"/>
    </location>
</feature>
<proteinExistence type="predicted"/>
<dbReference type="Pfam" id="PF22518">
    <property type="entry name" value="DUF6997"/>
    <property type="match status" value="1"/>
</dbReference>
<dbReference type="Pfam" id="PF23871">
    <property type="entry name" value="DUF7226"/>
    <property type="match status" value="1"/>
</dbReference>
<evidence type="ECO:0000313" key="4">
    <source>
        <dbReference type="EMBL" id="MFD1454582.1"/>
    </source>
</evidence>
<dbReference type="EMBL" id="JBHTOD010000002">
    <property type="protein sequence ID" value="MFD1454582.1"/>
    <property type="molecule type" value="Genomic_DNA"/>
</dbReference>
<dbReference type="InterPro" id="IPR054265">
    <property type="entry name" value="DUF6996"/>
</dbReference>
<dbReference type="Proteomes" id="UP001597189">
    <property type="component" value="Unassembled WGS sequence"/>
</dbReference>
<protein>
    <submittedName>
        <fullName evidence="4">Type II restriction enzyme</fullName>
    </submittedName>
</protein>
<evidence type="ECO:0000313" key="5">
    <source>
        <dbReference type="Proteomes" id="UP001597189"/>
    </source>
</evidence>
<feature type="domain" description="DUF6996" evidence="1">
    <location>
        <begin position="7"/>
        <end position="75"/>
    </location>
</feature>